<reference evidence="1 2" key="1">
    <citation type="submission" date="2019-07" db="EMBL/GenBank/DDBJ databases">
        <title>Active sludge and wastewater microbial communities from Klosterneuburg, Austria.</title>
        <authorList>
            <person name="Wagner M."/>
        </authorList>
    </citation>
    <scope>NUCLEOTIDE SEQUENCE [LARGE SCALE GENOMIC DNA]</scope>
    <source>
        <strain evidence="1 2">Nm2</strain>
    </source>
</reference>
<dbReference type="Proteomes" id="UP000324176">
    <property type="component" value="Unassembled WGS sequence"/>
</dbReference>
<evidence type="ECO:0000313" key="1">
    <source>
        <dbReference type="EMBL" id="TYP75785.1"/>
    </source>
</evidence>
<protein>
    <submittedName>
        <fullName evidence="1">Uncharacterized protein</fullName>
    </submittedName>
</protein>
<comment type="caution">
    <text evidence="1">The sequence shown here is derived from an EMBL/GenBank/DDBJ whole genome shotgun (WGS) entry which is preliminary data.</text>
</comment>
<accession>A0A5D3YA42</accession>
<organism evidence="1 2">
    <name type="scientific">Nitrosomonas communis</name>
    <dbReference type="NCBI Taxonomy" id="44574"/>
    <lineage>
        <taxon>Bacteria</taxon>
        <taxon>Pseudomonadati</taxon>
        <taxon>Pseudomonadota</taxon>
        <taxon>Betaproteobacteria</taxon>
        <taxon>Nitrosomonadales</taxon>
        <taxon>Nitrosomonadaceae</taxon>
        <taxon>Nitrosomonas</taxon>
    </lineage>
</organism>
<dbReference type="EMBL" id="VNHT01000083">
    <property type="protein sequence ID" value="TYP75785.1"/>
    <property type="molecule type" value="Genomic_DNA"/>
</dbReference>
<name>A0A5D3YA42_9PROT</name>
<dbReference type="AlphaFoldDB" id="A0A5D3YA42"/>
<sequence>MTILNSRLKATSTIFAEWVSYILTHRRLNNSCLGYRSAARTLKTKMSYDLELFSVEDFVLLRLIERNTAFSIR</sequence>
<gene>
    <name evidence="1" type="ORF">BCL69_10836</name>
</gene>
<proteinExistence type="predicted"/>
<evidence type="ECO:0000313" key="2">
    <source>
        <dbReference type="Proteomes" id="UP000324176"/>
    </source>
</evidence>